<evidence type="ECO:0000313" key="2">
    <source>
        <dbReference type="Proteomes" id="UP001213681"/>
    </source>
</evidence>
<accession>A0AAD6CAY4</accession>
<gene>
    <name evidence="1" type="ORF">N7458_001330</name>
</gene>
<dbReference type="RefSeq" id="XP_056768820.1">
    <property type="nucleotide sequence ID" value="XM_056904713.1"/>
</dbReference>
<name>A0AAD6CAY4_9EURO</name>
<proteinExistence type="predicted"/>
<reference evidence="1" key="2">
    <citation type="journal article" date="2023" name="IMA Fungus">
        <title>Comparative genomic study of the Penicillium genus elucidates a diverse pangenome and 15 lateral gene transfer events.</title>
        <authorList>
            <person name="Petersen C."/>
            <person name="Sorensen T."/>
            <person name="Nielsen M.R."/>
            <person name="Sondergaard T.E."/>
            <person name="Sorensen J.L."/>
            <person name="Fitzpatrick D.A."/>
            <person name="Frisvad J.C."/>
            <person name="Nielsen K.L."/>
        </authorList>
    </citation>
    <scope>NUCLEOTIDE SEQUENCE</scope>
    <source>
        <strain evidence="1">IBT 16125</strain>
    </source>
</reference>
<evidence type="ECO:0000313" key="1">
    <source>
        <dbReference type="EMBL" id="KAJ5459778.1"/>
    </source>
</evidence>
<protein>
    <submittedName>
        <fullName evidence="1">Uncharacterized protein</fullName>
    </submittedName>
</protein>
<dbReference type="GeneID" id="81594956"/>
<keyword evidence="2" id="KW-1185">Reference proteome</keyword>
<dbReference type="Proteomes" id="UP001213681">
    <property type="component" value="Unassembled WGS sequence"/>
</dbReference>
<reference evidence="1" key="1">
    <citation type="submission" date="2022-12" db="EMBL/GenBank/DDBJ databases">
        <authorList>
            <person name="Petersen C."/>
        </authorList>
    </citation>
    <scope>NUCLEOTIDE SEQUENCE</scope>
    <source>
        <strain evidence="1">IBT 16125</strain>
    </source>
</reference>
<organism evidence="1 2">
    <name type="scientific">Penicillium daleae</name>
    <dbReference type="NCBI Taxonomy" id="63821"/>
    <lineage>
        <taxon>Eukaryota</taxon>
        <taxon>Fungi</taxon>
        <taxon>Dikarya</taxon>
        <taxon>Ascomycota</taxon>
        <taxon>Pezizomycotina</taxon>
        <taxon>Eurotiomycetes</taxon>
        <taxon>Eurotiomycetidae</taxon>
        <taxon>Eurotiales</taxon>
        <taxon>Aspergillaceae</taxon>
        <taxon>Penicillium</taxon>
    </lineage>
</organism>
<dbReference type="EMBL" id="JAPVEA010000002">
    <property type="protein sequence ID" value="KAJ5459778.1"/>
    <property type="molecule type" value="Genomic_DNA"/>
</dbReference>
<comment type="caution">
    <text evidence="1">The sequence shown here is derived from an EMBL/GenBank/DDBJ whole genome shotgun (WGS) entry which is preliminary data.</text>
</comment>
<sequence>MAATQSQTLLFILTANSWFYDGGTAFLRFFQNGEGEIFDGGELHYKFAKQFEWKTLNLDALEKTVRIRQDMSPQTIAYLSLEITLTERLPDQECWRKALKEFKNEKYPFTEDAYRPQTYTVPRPR</sequence>
<dbReference type="AlphaFoldDB" id="A0AAD6CAY4"/>